<proteinExistence type="predicted"/>
<dbReference type="EMBL" id="CM042052">
    <property type="protein sequence ID" value="KAI3720384.1"/>
    <property type="molecule type" value="Genomic_DNA"/>
</dbReference>
<protein>
    <submittedName>
        <fullName evidence="1">Uncharacterized protein</fullName>
    </submittedName>
</protein>
<dbReference type="Proteomes" id="UP001055879">
    <property type="component" value="Linkage Group LG06"/>
</dbReference>
<comment type="caution">
    <text evidence="1">The sequence shown here is derived from an EMBL/GenBank/DDBJ whole genome shotgun (WGS) entry which is preliminary data.</text>
</comment>
<sequence>MGEAAPCLMRSVSQPFFASCEYKEGDPLRALTTSISFGRFMTEPLDWERWSSFSHNRTLEDVQKYSRPGVVAEKKAFFEAHYKKIAAKKAAKSPKKENKSPNYSPQTNATSPNTLSRNLDPKRSNSHSAVDDTGGNESPTLATNTVLSHTNEYMPSNRHVEQEIATVEDVSSSSIGLDFSKVGSVDDNVSSPGQVEQEKASTEDVTSPSTNQVFSQFDNVDDNVPSGSQAEHEKASIVNVSSPSTNQVFPQFGDVDDNVPSGSQVEQEKASIENVSSPSTNQVFSQFGDVDANVPSGSQVEQEKTSIENVSSPSTNQVFSQFGDVDANVPSGSKVEQEKASTENVSTKNHQFQVENSSQSSHDDKNKKTRIKDAANGRDKVSGQTKPEISSSKSSSKNGAYKLRSPRKAPTPPICPRKAATDVTEKKKSAPQSLHMSMNFPPDRKNIGMYSSPFAHKNGTSKTMGKAKDRLTQQTLTRVSVNGVKKGSQVLPRQEIRRSKPLLDCSINGRKTVDMKSLSTNHSETSSACTKKPRSSTVPTSFSFRSEERAAKRKEFFQKLEEKSDTKEMGAIQLQPKLKEKARNDNKKLLCRGEIKAASTSTSEMKVPRTSEIKAPSNSMQKEKARNDNKKLHCAPALEAKPSISEAKAPSNSMEEEKARNVNKKLHCSPALEAKPSTSEAKAPSNSMEKVPPTRPCSLKLGRKPTPRLVQSPWRSSSKPKNFIEINKKILSSSMASLPTKKMYDSILMSKK</sequence>
<reference evidence="1 2" key="2">
    <citation type="journal article" date="2022" name="Mol. Ecol. Resour.">
        <title>The genomes of chicory, endive, great burdock and yacon provide insights into Asteraceae paleo-polyploidization history and plant inulin production.</title>
        <authorList>
            <person name="Fan W."/>
            <person name="Wang S."/>
            <person name="Wang H."/>
            <person name="Wang A."/>
            <person name="Jiang F."/>
            <person name="Liu H."/>
            <person name="Zhao H."/>
            <person name="Xu D."/>
            <person name="Zhang Y."/>
        </authorList>
    </citation>
    <scope>NUCLEOTIDE SEQUENCE [LARGE SCALE GENOMIC DNA]</scope>
    <source>
        <strain evidence="2">cv. Niubang</strain>
    </source>
</reference>
<keyword evidence="2" id="KW-1185">Reference proteome</keyword>
<reference evidence="2" key="1">
    <citation type="journal article" date="2022" name="Mol. Ecol. Resour.">
        <title>The genomes of chicory, endive, great burdock and yacon provide insights into Asteraceae palaeo-polyploidization history and plant inulin production.</title>
        <authorList>
            <person name="Fan W."/>
            <person name="Wang S."/>
            <person name="Wang H."/>
            <person name="Wang A."/>
            <person name="Jiang F."/>
            <person name="Liu H."/>
            <person name="Zhao H."/>
            <person name="Xu D."/>
            <person name="Zhang Y."/>
        </authorList>
    </citation>
    <scope>NUCLEOTIDE SEQUENCE [LARGE SCALE GENOMIC DNA]</scope>
    <source>
        <strain evidence="2">cv. Niubang</strain>
    </source>
</reference>
<evidence type="ECO:0000313" key="1">
    <source>
        <dbReference type="EMBL" id="KAI3720384.1"/>
    </source>
</evidence>
<accession>A0ACB9BEN5</accession>
<gene>
    <name evidence="1" type="ORF">L6452_21300</name>
</gene>
<evidence type="ECO:0000313" key="2">
    <source>
        <dbReference type="Proteomes" id="UP001055879"/>
    </source>
</evidence>
<name>A0ACB9BEN5_ARCLA</name>
<organism evidence="1 2">
    <name type="scientific">Arctium lappa</name>
    <name type="common">Greater burdock</name>
    <name type="synonym">Lappa major</name>
    <dbReference type="NCBI Taxonomy" id="4217"/>
    <lineage>
        <taxon>Eukaryota</taxon>
        <taxon>Viridiplantae</taxon>
        <taxon>Streptophyta</taxon>
        <taxon>Embryophyta</taxon>
        <taxon>Tracheophyta</taxon>
        <taxon>Spermatophyta</taxon>
        <taxon>Magnoliopsida</taxon>
        <taxon>eudicotyledons</taxon>
        <taxon>Gunneridae</taxon>
        <taxon>Pentapetalae</taxon>
        <taxon>asterids</taxon>
        <taxon>campanulids</taxon>
        <taxon>Asterales</taxon>
        <taxon>Asteraceae</taxon>
        <taxon>Carduoideae</taxon>
        <taxon>Cardueae</taxon>
        <taxon>Arctiinae</taxon>
        <taxon>Arctium</taxon>
    </lineage>
</organism>